<feature type="transmembrane region" description="Helical" evidence="7">
    <location>
        <begin position="370"/>
        <end position="391"/>
    </location>
</feature>
<dbReference type="Pfam" id="PF00083">
    <property type="entry name" value="Sugar_tr"/>
    <property type="match status" value="1"/>
</dbReference>
<dbReference type="OrthoDB" id="6133115at2759"/>
<evidence type="ECO:0000256" key="7">
    <source>
        <dbReference type="SAM" id="Phobius"/>
    </source>
</evidence>
<evidence type="ECO:0000259" key="8">
    <source>
        <dbReference type="PROSITE" id="PS50850"/>
    </source>
</evidence>
<feature type="transmembrane region" description="Helical" evidence="7">
    <location>
        <begin position="56"/>
        <end position="78"/>
    </location>
</feature>
<dbReference type="RefSeq" id="XP_007732758.1">
    <property type="nucleotide sequence ID" value="XM_007734568.1"/>
</dbReference>
<evidence type="ECO:0000256" key="3">
    <source>
        <dbReference type="ARBA" id="ARBA00022448"/>
    </source>
</evidence>
<evidence type="ECO:0000256" key="5">
    <source>
        <dbReference type="ARBA" id="ARBA00022989"/>
    </source>
</evidence>
<name>W9YYV8_9EURO</name>
<feature type="transmembrane region" description="Helical" evidence="7">
    <location>
        <begin position="275"/>
        <end position="292"/>
    </location>
</feature>
<accession>W9YYV8</accession>
<keyword evidence="10" id="KW-1185">Reference proteome</keyword>
<dbReference type="GO" id="GO:0005351">
    <property type="term" value="F:carbohydrate:proton symporter activity"/>
    <property type="evidence" value="ECO:0007669"/>
    <property type="project" value="TreeGrafter"/>
</dbReference>
<keyword evidence="4 7" id="KW-0812">Transmembrane</keyword>
<keyword evidence="6 7" id="KW-0472">Membrane</keyword>
<keyword evidence="5 7" id="KW-1133">Transmembrane helix</keyword>
<feature type="transmembrane region" description="Helical" evidence="7">
    <location>
        <begin position="397"/>
        <end position="418"/>
    </location>
</feature>
<feature type="transmembrane region" description="Helical" evidence="7">
    <location>
        <begin position="334"/>
        <end position="358"/>
    </location>
</feature>
<evidence type="ECO:0000256" key="1">
    <source>
        <dbReference type="ARBA" id="ARBA00004141"/>
    </source>
</evidence>
<dbReference type="InterPro" id="IPR050360">
    <property type="entry name" value="MFS_Sugar_Transporters"/>
</dbReference>
<dbReference type="FunFam" id="1.20.1250.20:FF:000134">
    <property type="entry name" value="MFS sugar transporter protein"/>
    <property type="match status" value="1"/>
</dbReference>
<dbReference type="eggNOG" id="KOG0254">
    <property type="taxonomic scope" value="Eukaryota"/>
</dbReference>
<dbReference type="SUPFAM" id="SSF103473">
    <property type="entry name" value="MFS general substrate transporter"/>
    <property type="match status" value="1"/>
</dbReference>
<evidence type="ECO:0000256" key="6">
    <source>
        <dbReference type="ARBA" id="ARBA00023136"/>
    </source>
</evidence>
<gene>
    <name evidence="9" type="ORF">A1O3_04439</name>
</gene>
<dbReference type="PROSITE" id="PS00216">
    <property type="entry name" value="SUGAR_TRANSPORT_1"/>
    <property type="match status" value="1"/>
</dbReference>
<sequence>MMNGLLALPQWRSYFGQPSATILGTMNAMYPVGKMIGLLLVTFLSDRFGRRFPLRIGLPLLLFAAALQGSAQNVGWFIASRFLVGFGTSFIAQPSPILITELAYPLYRGRITGVYYSSNYLGTLIAAWVTYGTFRMNSNWSWRIPSILQATIPLIQLVGIWWIPESPRWLIAKGKHEQARKILEKHHAGGDQTSALVDFEMREIEASIRLEAQTLSETSYLDLIRTLPNLRRTFISMVVGVYAYWAGVGVITYYLTLVLNTIGITAVSTQTLLNALIAVMNFFTAVGSGLLVDRAGRRFLFMLSVSGMLIAFTTWTILSARFSLSQDKGLGKAVLGFIFIFSFFFQIAFSPLLIAYPIEIWPFTLRARGLTVSLFSTYSGLLIGLFVTPIGLRNIGWKYYIVFCVLLALLWLIVYFVFPETRGRTLEEINNVFETPVQDHDLELKHVPTVQQLDRVESKTT</sequence>
<dbReference type="GeneID" id="19168558"/>
<dbReference type="Proteomes" id="UP000019478">
    <property type="component" value="Unassembled WGS sequence"/>
</dbReference>
<feature type="transmembrane region" description="Helical" evidence="7">
    <location>
        <begin position="20"/>
        <end position="44"/>
    </location>
</feature>
<evidence type="ECO:0000256" key="4">
    <source>
        <dbReference type="ARBA" id="ARBA00022692"/>
    </source>
</evidence>
<keyword evidence="3" id="KW-0813">Transport</keyword>
<feature type="transmembrane region" description="Helical" evidence="7">
    <location>
        <begin position="299"/>
        <end position="322"/>
    </location>
</feature>
<evidence type="ECO:0000256" key="2">
    <source>
        <dbReference type="ARBA" id="ARBA00010992"/>
    </source>
</evidence>
<dbReference type="PROSITE" id="PS50850">
    <property type="entry name" value="MFS"/>
    <property type="match status" value="1"/>
</dbReference>
<dbReference type="InterPro" id="IPR036259">
    <property type="entry name" value="MFS_trans_sf"/>
</dbReference>
<organism evidence="9 10">
    <name type="scientific">Capronia epimyces CBS 606.96</name>
    <dbReference type="NCBI Taxonomy" id="1182542"/>
    <lineage>
        <taxon>Eukaryota</taxon>
        <taxon>Fungi</taxon>
        <taxon>Dikarya</taxon>
        <taxon>Ascomycota</taxon>
        <taxon>Pezizomycotina</taxon>
        <taxon>Eurotiomycetes</taxon>
        <taxon>Chaetothyriomycetidae</taxon>
        <taxon>Chaetothyriales</taxon>
        <taxon>Herpotrichiellaceae</taxon>
        <taxon>Capronia</taxon>
    </lineage>
</organism>
<dbReference type="HOGENOM" id="CLU_001265_30_13_1"/>
<dbReference type="InterPro" id="IPR005829">
    <property type="entry name" value="Sugar_transporter_CS"/>
</dbReference>
<feature type="transmembrane region" description="Helical" evidence="7">
    <location>
        <begin position="234"/>
        <end position="255"/>
    </location>
</feature>
<proteinExistence type="inferred from homology"/>
<evidence type="ECO:0000313" key="10">
    <source>
        <dbReference type="Proteomes" id="UP000019478"/>
    </source>
</evidence>
<dbReference type="EMBL" id="AMGY01000003">
    <property type="protein sequence ID" value="EXJ87479.1"/>
    <property type="molecule type" value="Genomic_DNA"/>
</dbReference>
<comment type="caution">
    <text evidence="9">The sequence shown here is derived from an EMBL/GenBank/DDBJ whole genome shotgun (WGS) entry which is preliminary data.</text>
</comment>
<comment type="similarity">
    <text evidence="2">Belongs to the major facilitator superfamily. Sugar transporter (TC 2.A.1.1) family.</text>
</comment>
<dbReference type="AlphaFoldDB" id="W9YYV8"/>
<evidence type="ECO:0000313" key="9">
    <source>
        <dbReference type="EMBL" id="EXJ87479.1"/>
    </source>
</evidence>
<feature type="domain" description="Major facilitator superfamily (MFS) profile" evidence="8">
    <location>
        <begin position="1"/>
        <end position="422"/>
    </location>
</feature>
<dbReference type="Gene3D" id="1.20.1250.20">
    <property type="entry name" value="MFS general substrate transporter like domains"/>
    <property type="match status" value="1"/>
</dbReference>
<dbReference type="GO" id="GO:0016020">
    <property type="term" value="C:membrane"/>
    <property type="evidence" value="ECO:0007669"/>
    <property type="project" value="UniProtKB-SubCell"/>
</dbReference>
<dbReference type="InterPro" id="IPR020846">
    <property type="entry name" value="MFS_dom"/>
</dbReference>
<dbReference type="PANTHER" id="PTHR48022">
    <property type="entry name" value="PLASTIDIC GLUCOSE TRANSPORTER 4"/>
    <property type="match status" value="1"/>
</dbReference>
<reference evidence="9 10" key="1">
    <citation type="submission" date="2013-03" db="EMBL/GenBank/DDBJ databases">
        <title>The Genome Sequence of Capronia epimyces CBS 606.96.</title>
        <authorList>
            <consortium name="The Broad Institute Genomics Platform"/>
            <person name="Cuomo C."/>
            <person name="de Hoog S."/>
            <person name="Gorbushina A."/>
            <person name="Walker B."/>
            <person name="Young S.K."/>
            <person name="Zeng Q."/>
            <person name="Gargeya S."/>
            <person name="Fitzgerald M."/>
            <person name="Haas B."/>
            <person name="Abouelleil A."/>
            <person name="Allen A.W."/>
            <person name="Alvarado L."/>
            <person name="Arachchi H.M."/>
            <person name="Berlin A.M."/>
            <person name="Chapman S.B."/>
            <person name="Gainer-Dewar J."/>
            <person name="Goldberg J."/>
            <person name="Griggs A."/>
            <person name="Gujja S."/>
            <person name="Hansen M."/>
            <person name="Howarth C."/>
            <person name="Imamovic A."/>
            <person name="Ireland A."/>
            <person name="Larimer J."/>
            <person name="McCowan C."/>
            <person name="Murphy C."/>
            <person name="Pearson M."/>
            <person name="Poon T.W."/>
            <person name="Priest M."/>
            <person name="Roberts A."/>
            <person name="Saif S."/>
            <person name="Shea T."/>
            <person name="Sisk P."/>
            <person name="Sykes S."/>
            <person name="Wortman J."/>
            <person name="Nusbaum C."/>
            <person name="Birren B."/>
        </authorList>
    </citation>
    <scope>NUCLEOTIDE SEQUENCE [LARGE SCALE GENOMIC DNA]</scope>
    <source>
        <strain evidence="9 10">CBS 606.96</strain>
    </source>
</reference>
<protein>
    <recommendedName>
        <fullName evidence="8">Major facilitator superfamily (MFS) profile domain-containing protein</fullName>
    </recommendedName>
</protein>
<dbReference type="PANTHER" id="PTHR48022:SF3">
    <property type="entry name" value="HEXOSE TRANSPORTER PROTEIN (AFU_ORTHOLOGUE AFUA_8G04480)-RELATED"/>
    <property type="match status" value="1"/>
</dbReference>
<feature type="transmembrane region" description="Helical" evidence="7">
    <location>
        <begin position="114"/>
        <end position="134"/>
    </location>
</feature>
<comment type="subcellular location">
    <subcellularLocation>
        <location evidence="1">Membrane</location>
        <topology evidence="1">Multi-pass membrane protein</topology>
    </subcellularLocation>
</comment>
<dbReference type="InterPro" id="IPR005828">
    <property type="entry name" value="MFS_sugar_transport-like"/>
</dbReference>